<name>A0A1V9R7B6_9LACO</name>
<accession>A0A1V9R7B6</accession>
<evidence type="ECO:0000313" key="2">
    <source>
        <dbReference type="EMBL" id="OQQ89085.1"/>
    </source>
</evidence>
<dbReference type="AlphaFoldDB" id="A0A1V9R7B6"/>
<dbReference type="RefSeq" id="WP_081535549.1">
    <property type="nucleotide sequence ID" value="NZ_JAPWJV010000007.1"/>
</dbReference>
<protein>
    <recommendedName>
        <fullName evidence="1">Antitoxin SocA-like Panacea domain-containing protein</fullName>
    </recommendedName>
</protein>
<dbReference type="Pfam" id="PF13274">
    <property type="entry name" value="SocA_Panacea"/>
    <property type="match status" value="1"/>
</dbReference>
<feature type="domain" description="Antitoxin SocA-like Panacea" evidence="1">
    <location>
        <begin position="32"/>
        <end position="139"/>
    </location>
</feature>
<dbReference type="Proteomes" id="UP000192575">
    <property type="component" value="Unassembled WGS sequence"/>
</dbReference>
<evidence type="ECO:0000259" key="1">
    <source>
        <dbReference type="Pfam" id="PF13274"/>
    </source>
</evidence>
<sequence length="176" mass="20647">MKKFELQNPFAVANFIIDFAMGKGNPVTNLKLQKIMFFLQGYCLSKYEAPLIDGNFSKWRYGPVEEDVYRKFKNNGATPITYEYKEAIIKDGIICVYPIRMDDNVLNSGIANEFEKIVEKLIDIEPWKLVEITHSHFSWRNYADEIYVHEARDYTNEEIKSCFIDNEVELVGEYDE</sequence>
<comment type="caution">
    <text evidence="2">The sequence shown here is derived from an EMBL/GenBank/DDBJ whole genome shotgun (WGS) entry which is preliminary data.</text>
</comment>
<organism evidence="2 3">
    <name type="scientific">Ligilactobacillus salivarius</name>
    <dbReference type="NCBI Taxonomy" id="1624"/>
    <lineage>
        <taxon>Bacteria</taxon>
        <taxon>Bacillati</taxon>
        <taxon>Bacillota</taxon>
        <taxon>Bacilli</taxon>
        <taxon>Lactobacillales</taxon>
        <taxon>Lactobacillaceae</taxon>
        <taxon>Ligilactobacillus</taxon>
    </lineage>
</organism>
<dbReference type="EMBL" id="NBEF01000034">
    <property type="protein sequence ID" value="OQQ89085.1"/>
    <property type="molecule type" value="Genomic_DNA"/>
</dbReference>
<reference evidence="2 3" key="1">
    <citation type="submission" date="2017-03" db="EMBL/GenBank/DDBJ databases">
        <title>Phylogenomics and comparative genomics of Lactobacillus salivarius, a mammalian gut commensal.</title>
        <authorList>
            <person name="Harris H.M."/>
        </authorList>
    </citation>
    <scope>NUCLEOTIDE SEQUENCE [LARGE SCALE GENOMIC DNA]</scope>
    <source>
        <strain evidence="2 3">JCM 1047</strain>
    </source>
</reference>
<proteinExistence type="predicted"/>
<evidence type="ECO:0000313" key="3">
    <source>
        <dbReference type="Proteomes" id="UP000192575"/>
    </source>
</evidence>
<gene>
    <name evidence="2" type="ORF">B6U56_09775</name>
</gene>
<dbReference type="InterPro" id="IPR025272">
    <property type="entry name" value="SocA_Panacea"/>
</dbReference>